<evidence type="ECO:0000313" key="1">
    <source>
        <dbReference type="EMBL" id="DAG03081.1"/>
    </source>
</evidence>
<organism evidence="1">
    <name type="scientific">Siphoviridae sp. cttma3</name>
    <dbReference type="NCBI Taxonomy" id="2825708"/>
    <lineage>
        <taxon>Viruses</taxon>
        <taxon>Duplodnaviria</taxon>
        <taxon>Heunggongvirae</taxon>
        <taxon>Uroviricota</taxon>
        <taxon>Caudoviricetes</taxon>
    </lineage>
</organism>
<sequence length="77" mass="8727">MSKTALGGLCKTHKYNMETDIQENKRKLEELKEAAKPLIKFLCENYHPHVTAIVNPTSVEVMEGLQVVPNITEFIVD</sequence>
<reference evidence="1" key="1">
    <citation type="journal article" date="2021" name="Proc. Natl. Acad. Sci. U.S.A.">
        <title>A Catalog of Tens of Thousands of Viruses from Human Metagenomes Reveals Hidden Associations with Chronic Diseases.</title>
        <authorList>
            <person name="Tisza M.J."/>
            <person name="Buck C.B."/>
        </authorList>
    </citation>
    <scope>NUCLEOTIDE SEQUENCE</scope>
    <source>
        <strain evidence="1">Cttma3</strain>
    </source>
</reference>
<proteinExistence type="predicted"/>
<protein>
    <submittedName>
        <fullName evidence="1">Uncharacterized protein</fullName>
    </submittedName>
</protein>
<dbReference type="EMBL" id="BK016222">
    <property type="protein sequence ID" value="DAG03081.1"/>
    <property type="molecule type" value="Genomic_DNA"/>
</dbReference>
<accession>A0A8S5V8J8</accession>
<name>A0A8S5V8J8_9CAUD</name>